<keyword evidence="4" id="KW-0067">ATP-binding</keyword>
<dbReference type="SUPFAM" id="SSF110849">
    <property type="entry name" value="ParB/Sulfiredoxin"/>
    <property type="match status" value="1"/>
</dbReference>
<dbReference type="GO" id="GO:0016301">
    <property type="term" value="F:kinase activity"/>
    <property type="evidence" value="ECO:0007669"/>
    <property type="project" value="UniProtKB-KW"/>
</dbReference>
<evidence type="ECO:0000256" key="3">
    <source>
        <dbReference type="ARBA" id="ARBA00022777"/>
    </source>
</evidence>
<evidence type="ECO:0000256" key="2">
    <source>
        <dbReference type="ARBA" id="ARBA00022741"/>
    </source>
</evidence>
<dbReference type="Gene3D" id="3.30.1760.10">
    <property type="entry name" value="Conserved hypothetical protein from pyrococcus furiosus pfu- 392566-001, domain 2"/>
    <property type="match status" value="1"/>
</dbReference>
<proteinExistence type="predicted"/>
<protein>
    <recommendedName>
        <fullName evidence="5">ParB-like N-terminal domain-containing protein</fullName>
    </recommendedName>
</protein>
<dbReference type="AlphaFoldDB" id="A0A2U9IF31"/>
<keyword evidence="1" id="KW-0808">Transferase</keyword>
<feature type="domain" description="ParB-like N-terminal" evidence="5">
    <location>
        <begin position="1"/>
        <end position="83"/>
    </location>
</feature>
<dbReference type="CDD" id="cd16400">
    <property type="entry name" value="ParB_Srx_like_nuclease"/>
    <property type="match status" value="1"/>
</dbReference>
<dbReference type="Gene3D" id="3.90.1530.10">
    <property type="entry name" value="Conserved hypothetical protein from pyrococcus furiosus pfu- 392566-001, ParB domain"/>
    <property type="match status" value="1"/>
</dbReference>
<dbReference type="InterPro" id="IPR003115">
    <property type="entry name" value="ParB_N"/>
</dbReference>
<dbReference type="InterPro" id="IPR036086">
    <property type="entry name" value="ParB/Sulfiredoxin_sf"/>
</dbReference>
<dbReference type="KEGG" id="abri:DFR85_08645"/>
<evidence type="ECO:0000259" key="5">
    <source>
        <dbReference type="SMART" id="SM00470"/>
    </source>
</evidence>
<sequence>MLDPSLLIPHEDVSKYRLFEIISRIKDTSFMYPIIVDKSTYLILDGHHRYYASLFLKIRKIPVLLVDYMDSRIKIEKWFREVKSPELAKKISLQLPNDGDVCINIYGANFCSTSIYSLFWKLHWLENKLMYLGIKVIKNTKNGIEPPSISKEYVISVANNGLRFPPKTTRHNYEFIIHYERVRLNEFI</sequence>
<dbReference type="SMART" id="SM00470">
    <property type="entry name" value="ParB"/>
    <property type="match status" value="1"/>
</dbReference>
<dbReference type="Proteomes" id="UP000248044">
    <property type="component" value="Chromosome"/>
</dbReference>
<dbReference type="InterPro" id="IPR023098">
    <property type="entry name" value="SerK/SbnI_C"/>
</dbReference>
<evidence type="ECO:0000313" key="7">
    <source>
        <dbReference type="Proteomes" id="UP000248044"/>
    </source>
</evidence>
<evidence type="ECO:0000256" key="4">
    <source>
        <dbReference type="ARBA" id="ARBA00022840"/>
    </source>
</evidence>
<dbReference type="EMBL" id="CP029289">
    <property type="protein sequence ID" value="AWR94652.1"/>
    <property type="molecule type" value="Genomic_DNA"/>
</dbReference>
<dbReference type="Pfam" id="PF02195">
    <property type="entry name" value="ParB_N"/>
    <property type="match status" value="1"/>
</dbReference>
<organism evidence="6 7">
    <name type="scientific">Acidianus brierleyi</name>
    <dbReference type="NCBI Taxonomy" id="41673"/>
    <lineage>
        <taxon>Archaea</taxon>
        <taxon>Thermoproteota</taxon>
        <taxon>Thermoprotei</taxon>
        <taxon>Sulfolobales</taxon>
        <taxon>Sulfolobaceae</taxon>
        <taxon>Acidianus</taxon>
    </lineage>
</organism>
<evidence type="ECO:0000313" key="6">
    <source>
        <dbReference type="EMBL" id="AWR94652.1"/>
    </source>
</evidence>
<evidence type="ECO:0000256" key="1">
    <source>
        <dbReference type="ARBA" id="ARBA00022679"/>
    </source>
</evidence>
<accession>A0A2U9IF31</accession>
<keyword evidence="2" id="KW-0547">Nucleotide-binding</keyword>
<dbReference type="GO" id="GO:0005524">
    <property type="term" value="F:ATP binding"/>
    <property type="evidence" value="ECO:0007669"/>
    <property type="project" value="UniProtKB-KW"/>
</dbReference>
<reference evidence="6 7" key="1">
    <citation type="submission" date="2018-05" db="EMBL/GenBank/DDBJ databases">
        <title>Complete Genome Sequences of Extremely Thermoacidophilic, Metal-Mobilizing Type-Strain Members of the Archaeal Family Sulfolobaceae: Acidianus brierleyi DSM-1651T, Acidianus sulfidivorans DSM-18786T, Metallosphaera hakonensis DSM-7519T, and Metallosphaera prunae DSM-10039T.</title>
        <authorList>
            <person name="Counts J.A."/>
            <person name="Kelly R.M."/>
        </authorList>
    </citation>
    <scope>NUCLEOTIDE SEQUENCE [LARGE SCALE GENOMIC DNA]</scope>
    <source>
        <strain evidence="6 7">DSM 1651</strain>
    </source>
</reference>
<keyword evidence="3" id="KW-0418">Kinase</keyword>
<name>A0A2U9IF31_9CREN</name>
<gene>
    <name evidence="6" type="ORF">DFR85_08645</name>
</gene>
<keyword evidence="7" id="KW-1185">Reference proteome</keyword>